<evidence type="ECO:0000256" key="1">
    <source>
        <dbReference type="ARBA" id="ARBA00004613"/>
    </source>
</evidence>
<evidence type="ECO:0000259" key="8">
    <source>
        <dbReference type="PROSITE" id="PS50279"/>
    </source>
</evidence>
<sequence>MQIAKPEDDNEEDIKRPLACLLPKDLGHFSSSIRITKRWFYNVDSNKCELFDYYGGGNENNFATKRSCEMCID</sequence>
<keyword evidence="2" id="KW-0964">Secreted</keyword>
<name>A0A915HVI5_ROMCU</name>
<keyword evidence="5" id="KW-1015">Disulfide bond</keyword>
<dbReference type="AlphaFoldDB" id="A0A915HVI5"/>
<dbReference type="InterPro" id="IPR050098">
    <property type="entry name" value="TFPI/VKTCI-like"/>
</dbReference>
<evidence type="ECO:0000256" key="2">
    <source>
        <dbReference type="ARBA" id="ARBA00022525"/>
    </source>
</evidence>
<dbReference type="PANTHER" id="PTHR10083:SF376">
    <property type="entry name" value="SERINE PEPTIDASE INHIBITOR, KUNITZ TYPE, 3"/>
    <property type="match status" value="1"/>
</dbReference>
<dbReference type="SUPFAM" id="SSF57362">
    <property type="entry name" value="BPTI-like"/>
    <property type="match status" value="1"/>
</dbReference>
<proteinExistence type="predicted"/>
<dbReference type="Pfam" id="PF00014">
    <property type="entry name" value="Kunitz_BPTI"/>
    <property type="match status" value="1"/>
</dbReference>
<dbReference type="InterPro" id="IPR036880">
    <property type="entry name" value="Kunitz_BPTI_sf"/>
</dbReference>
<evidence type="ECO:0000256" key="4">
    <source>
        <dbReference type="ARBA" id="ARBA00022900"/>
    </source>
</evidence>
<dbReference type="CDD" id="cd00109">
    <property type="entry name" value="Kunitz-type"/>
    <property type="match status" value="1"/>
</dbReference>
<keyword evidence="9" id="KW-1185">Reference proteome</keyword>
<dbReference type="PROSITE" id="PS50279">
    <property type="entry name" value="BPTI_KUNITZ_2"/>
    <property type="match status" value="1"/>
</dbReference>
<comment type="subcellular location">
    <subcellularLocation>
        <location evidence="1">Secreted</location>
    </subcellularLocation>
</comment>
<evidence type="ECO:0000313" key="9">
    <source>
        <dbReference type="Proteomes" id="UP000887565"/>
    </source>
</evidence>
<keyword evidence="6" id="KW-0800">Toxin</keyword>
<keyword evidence="3" id="KW-0646">Protease inhibitor</keyword>
<dbReference type="GO" id="GO:0005615">
    <property type="term" value="C:extracellular space"/>
    <property type="evidence" value="ECO:0007669"/>
    <property type="project" value="TreeGrafter"/>
</dbReference>
<evidence type="ECO:0000256" key="6">
    <source>
        <dbReference type="ARBA" id="ARBA00023240"/>
    </source>
</evidence>
<keyword evidence="4" id="KW-0722">Serine protease inhibitor</keyword>
<dbReference type="SMART" id="SM00131">
    <property type="entry name" value="KU"/>
    <property type="match status" value="1"/>
</dbReference>
<accession>A0A915HVI5</accession>
<protein>
    <submittedName>
        <fullName evidence="10">BPTI/Kunitz inhibitor domain-containing protein</fullName>
    </submittedName>
</protein>
<dbReference type="WBParaSite" id="nRc.2.0.1.t05422-RA">
    <property type="protein sequence ID" value="nRc.2.0.1.t05422-RA"/>
    <property type="gene ID" value="nRc.2.0.1.g05422"/>
</dbReference>
<dbReference type="InterPro" id="IPR002223">
    <property type="entry name" value="Kunitz_BPTI"/>
</dbReference>
<evidence type="ECO:0000256" key="7">
    <source>
        <dbReference type="ARBA" id="ARBA00034146"/>
    </source>
</evidence>
<dbReference type="Proteomes" id="UP000887565">
    <property type="component" value="Unplaced"/>
</dbReference>
<evidence type="ECO:0000256" key="3">
    <source>
        <dbReference type="ARBA" id="ARBA00022690"/>
    </source>
</evidence>
<dbReference type="PANTHER" id="PTHR10083">
    <property type="entry name" value="KUNITZ-TYPE PROTEASE INHIBITOR-RELATED"/>
    <property type="match status" value="1"/>
</dbReference>
<dbReference type="Gene3D" id="4.10.410.10">
    <property type="entry name" value="Pancreatic trypsin inhibitor Kunitz domain"/>
    <property type="match status" value="1"/>
</dbReference>
<evidence type="ECO:0000256" key="5">
    <source>
        <dbReference type="ARBA" id="ARBA00023157"/>
    </source>
</evidence>
<reference evidence="10" key="1">
    <citation type="submission" date="2022-11" db="UniProtKB">
        <authorList>
            <consortium name="WormBaseParasite"/>
        </authorList>
    </citation>
    <scope>IDENTIFICATION</scope>
</reference>
<dbReference type="GO" id="GO:0004867">
    <property type="term" value="F:serine-type endopeptidase inhibitor activity"/>
    <property type="evidence" value="ECO:0007669"/>
    <property type="project" value="UniProtKB-KW"/>
</dbReference>
<evidence type="ECO:0000313" key="10">
    <source>
        <dbReference type="WBParaSite" id="nRc.2.0.1.t05422-RA"/>
    </source>
</evidence>
<keyword evidence="6" id="KW-1199">Hemostasis impairing toxin</keyword>
<organism evidence="9 10">
    <name type="scientific">Romanomermis culicivorax</name>
    <name type="common">Nematode worm</name>
    <dbReference type="NCBI Taxonomy" id="13658"/>
    <lineage>
        <taxon>Eukaryota</taxon>
        <taxon>Metazoa</taxon>
        <taxon>Ecdysozoa</taxon>
        <taxon>Nematoda</taxon>
        <taxon>Enoplea</taxon>
        <taxon>Dorylaimia</taxon>
        <taxon>Mermithida</taxon>
        <taxon>Mermithoidea</taxon>
        <taxon>Mermithidae</taxon>
        <taxon>Romanomermis</taxon>
    </lineage>
</organism>
<feature type="domain" description="BPTI/Kunitz inhibitor" evidence="8">
    <location>
        <begin position="20"/>
        <end position="69"/>
    </location>
</feature>
<keyword evidence="7" id="KW-1203">Blood coagulation cascade inhibiting toxin</keyword>